<organism evidence="2 3">
    <name type="scientific">Aduncisulcus paluster</name>
    <dbReference type="NCBI Taxonomy" id="2918883"/>
    <lineage>
        <taxon>Eukaryota</taxon>
        <taxon>Metamonada</taxon>
        <taxon>Carpediemonas-like organisms</taxon>
        <taxon>Aduncisulcus</taxon>
    </lineage>
</organism>
<protein>
    <submittedName>
        <fullName evidence="2">Uncharacterized protein</fullName>
    </submittedName>
</protein>
<sequence length="114" mass="13518">VGREIVIKDIDVIDSFEDAELDKIYDQIDSIIKFQQSEIQKKVSMKKERKDEEEEGEGEDNEDLEREYADLVKKIRHKSVDTSVWFSKRQQVEDKIYLSSEEKKVSEYVTKIVE</sequence>
<dbReference type="EMBL" id="BQXS01012123">
    <property type="protein sequence ID" value="GKT19940.1"/>
    <property type="molecule type" value="Genomic_DNA"/>
</dbReference>
<accession>A0ABQ5JWC0</accession>
<evidence type="ECO:0000256" key="1">
    <source>
        <dbReference type="SAM" id="MobiDB-lite"/>
    </source>
</evidence>
<keyword evidence="3" id="KW-1185">Reference proteome</keyword>
<proteinExistence type="predicted"/>
<name>A0ABQ5JWC0_9EUKA</name>
<feature type="compositionally biased region" description="Basic and acidic residues" evidence="1">
    <location>
        <begin position="39"/>
        <end position="50"/>
    </location>
</feature>
<evidence type="ECO:0000313" key="2">
    <source>
        <dbReference type="EMBL" id="GKT19940.1"/>
    </source>
</evidence>
<feature type="non-terminal residue" evidence="2">
    <location>
        <position position="1"/>
    </location>
</feature>
<dbReference type="Proteomes" id="UP001057375">
    <property type="component" value="Unassembled WGS sequence"/>
</dbReference>
<feature type="region of interest" description="Disordered" evidence="1">
    <location>
        <begin position="39"/>
        <end position="65"/>
    </location>
</feature>
<reference evidence="2" key="1">
    <citation type="submission" date="2022-03" db="EMBL/GenBank/DDBJ databases">
        <title>Draft genome sequence of Aduncisulcus paluster, a free-living microaerophilic Fornicata.</title>
        <authorList>
            <person name="Yuyama I."/>
            <person name="Kume K."/>
            <person name="Tamura T."/>
            <person name="Inagaki Y."/>
            <person name="Hashimoto T."/>
        </authorList>
    </citation>
    <scope>NUCLEOTIDE SEQUENCE</scope>
    <source>
        <strain evidence="2">NY0171</strain>
    </source>
</reference>
<comment type="caution">
    <text evidence="2">The sequence shown here is derived from an EMBL/GenBank/DDBJ whole genome shotgun (WGS) entry which is preliminary data.</text>
</comment>
<feature type="compositionally biased region" description="Acidic residues" evidence="1">
    <location>
        <begin position="51"/>
        <end position="65"/>
    </location>
</feature>
<gene>
    <name evidence="2" type="ORF">ADUPG1_011604</name>
</gene>
<evidence type="ECO:0000313" key="3">
    <source>
        <dbReference type="Proteomes" id="UP001057375"/>
    </source>
</evidence>